<evidence type="ECO:0000313" key="7">
    <source>
        <dbReference type="EMBL" id="KAA9105912.1"/>
    </source>
</evidence>
<sequence>MRGEQRVPVVDAEQIAPPTLAATRALTRGALPGLLATMLVLVVACLIWAPSVVQPSSLLTLAPVWAVLALVSIGQMLVIQQRGIDLSVPGNVALAAALVTNLSDGSDEMLPLAAVCALAAGTAMGCIIGLAVTWLKITPIIVSLAANALALGAFFTVTAGRNTAAPDALADFAVARTLGIPNLLLVLAIPIAAVFVYLRFTVGGRWFVATGASPRATKVSGIPTSRYIFGAYVAAGFCFALAGVALVGYLRTPGVGIGNTYLFSSVAAVVVGGTSLSGGKGSVIGTVVAAAFLTLLVQFLYAIGAPSSMQLIVQALAIAIAAALVSFQLKIKK</sequence>
<comment type="subcellular location">
    <subcellularLocation>
        <location evidence="1">Cell membrane</location>
        <topology evidence="1">Multi-pass membrane protein</topology>
    </subcellularLocation>
</comment>
<dbReference type="AlphaFoldDB" id="A0A5J5J0B9"/>
<keyword evidence="2" id="KW-1003">Cell membrane</keyword>
<proteinExistence type="predicted"/>
<feature type="transmembrane region" description="Helical" evidence="6">
    <location>
        <begin position="256"/>
        <end position="276"/>
    </location>
</feature>
<evidence type="ECO:0000256" key="6">
    <source>
        <dbReference type="SAM" id="Phobius"/>
    </source>
</evidence>
<gene>
    <name evidence="7" type="ORF">F6B43_16235</name>
</gene>
<evidence type="ECO:0000313" key="8">
    <source>
        <dbReference type="Proteomes" id="UP000325827"/>
    </source>
</evidence>
<feature type="transmembrane region" description="Helical" evidence="6">
    <location>
        <begin position="61"/>
        <end position="79"/>
    </location>
</feature>
<feature type="transmembrane region" description="Helical" evidence="6">
    <location>
        <begin position="109"/>
        <end position="133"/>
    </location>
</feature>
<dbReference type="Pfam" id="PF02653">
    <property type="entry name" value="BPD_transp_2"/>
    <property type="match status" value="1"/>
</dbReference>
<keyword evidence="8" id="KW-1185">Reference proteome</keyword>
<keyword evidence="5 6" id="KW-0472">Membrane</keyword>
<feature type="transmembrane region" description="Helical" evidence="6">
    <location>
        <begin position="30"/>
        <end position="49"/>
    </location>
</feature>
<dbReference type="PANTHER" id="PTHR32196">
    <property type="entry name" value="ABC TRANSPORTER PERMEASE PROTEIN YPHD-RELATED-RELATED"/>
    <property type="match status" value="1"/>
</dbReference>
<evidence type="ECO:0000256" key="2">
    <source>
        <dbReference type="ARBA" id="ARBA00022475"/>
    </source>
</evidence>
<dbReference type="CDD" id="cd06579">
    <property type="entry name" value="TM_PBP1_transp_AraH_like"/>
    <property type="match status" value="1"/>
</dbReference>
<feature type="transmembrane region" description="Helical" evidence="6">
    <location>
        <begin position="227"/>
        <end position="250"/>
    </location>
</feature>
<keyword evidence="4 6" id="KW-1133">Transmembrane helix</keyword>
<reference evidence="8" key="1">
    <citation type="submission" date="2019-09" db="EMBL/GenBank/DDBJ databases">
        <title>Mumia zhuanghuii sp. nov. isolated from the intestinal contents of plateau pika (Ochotona curzoniae) in the Qinghai-Tibet plateau of China.</title>
        <authorList>
            <person name="Tian Z."/>
        </authorList>
    </citation>
    <scope>NUCLEOTIDE SEQUENCE [LARGE SCALE GENOMIC DNA]</scope>
    <source>
        <strain evidence="8">JCM 30598</strain>
    </source>
</reference>
<feature type="transmembrane region" description="Helical" evidence="6">
    <location>
        <begin position="179"/>
        <end position="198"/>
    </location>
</feature>
<dbReference type="EMBL" id="VYSA01000004">
    <property type="protein sequence ID" value="KAA9105912.1"/>
    <property type="molecule type" value="Genomic_DNA"/>
</dbReference>
<feature type="transmembrane region" description="Helical" evidence="6">
    <location>
        <begin position="283"/>
        <end position="303"/>
    </location>
</feature>
<protein>
    <submittedName>
        <fullName evidence="7">ABC transporter permease</fullName>
    </submittedName>
</protein>
<dbReference type="GO" id="GO:0022857">
    <property type="term" value="F:transmembrane transporter activity"/>
    <property type="evidence" value="ECO:0007669"/>
    <property type="project" value="InterPro"/>
</dbReference>
<evidence type="ECO:0000256" key="5">
    <source>
        <dbReference type="ARBA" id="ARBA00023136"/>
    </source>
</evidence>
<accession>A0A5J5J0B9</accession>
<keyword evidence="3 6" id="KW-0812">Transmembrane</keyword>
<feature type="transmembrane region" description="Helical" evidence="6">
    <location>
        <begin position="86"/>
        <end position="103"/>
    </location>
</feature>
<dbReference type="InterPro" id="IPR001851">
    <property type="entry name" value="ABC_transp_permease"/>
</dbReference>
<evidence type="ECO:0000256" key="1">
    <source>
        <dbReference type="ARBA" id="ARBA00004651"/>
    </source>
</evidence>
<evidence type="ECO:0000256" key="4">
    <source>
        <dbReference type="ARBA" id="ARBA00022989"/>
    </source>
</evidence>
<evidence type="ECO:0000256" key="3">
    <source>
        <dbReference type="ARBA" id="ARBA00022692"/>
    </source>
</evidence>
<feature type="transmembrane region" description="Helical" evidence="6">
    <location>
        <begin position="309"/>
        <end position="329"/>
    </location>
</feature>
<feature type="transmembrane region" description="Helical" evidence="6">
    <location>
        <begin position="140"/>
        <end position="159"/>
    </location>
</feature>
<name>A0A5J5J0B9_9MICO</name>
<dbReference type="OrthoDB" id="9808136at2"/>
<comment type="caution">
    <text evidence="7">The sequence shown here is derived from an EMBL/GenBank/DDBJ whole genome shotgun (WGS) entry which is preliminary data.</text>
</comment>
<dbReference type="Proteomes" id="UP000325827">
    <property type="component" value="Unassembled WGS sequence"/>
</dbReference>
<dbReference type="GO" id="GO:0005886">
    <property type="term" value="C:plasma membrane"/>
    <property type="evidence" value="ECO:0007669"/>
    <property type="project" value="UniProtKB-SubCell"/>
</dbReference>
<organism evidence="7 8">
    <name type="scientific">Microbacterium rhizomatis</name>
    <dbReference type="NCBI Taxonomy" id="1631477"/>
    <lineage>
        <taxon>Bacteria</taxon>
        <taxon>Bacillati</taxon>
        <taxon>Actinomycetota</taxon>
        <taxon>Actinomycetes</taxon>
        <taxon>Micrococcales</taxon>
        <taxon>Microbacteriaceae</taxon>
        <taxon>Microbacterium</taxon>
    </lineage>
</organism>